<dbReference type="GO" id="GO:0019843">
    <property type="term" value="F:rRNA binding"/>
    <property type="evidence" value="ECO:0007669"/>
    <property type="project" value="UniProtKB-UniRule"/>
</dbReference>
<protein>
    <recommendedName>
        <fullName evidence="4 5">Large ribosomal subunit protein uL24</fullName>
    </recommendedName>
</protein>
<comment type="caution">
    <text evidence="7">The sequence shown here is derived from an EMBL/GenBank/DDBJ whole genome shotgun (WGS) entry which is preliminary data.</text>
</comment>
<evidence type="ECO:0000256" key="5">
    <source>
        <dbReference type="HAMAP-Rule" id="MF_01326"/>
    </source>
</evidence>
<feature type="domain" description="KOW" evidence="6">
    <location>
        <begin position="3"/>
        <end position="30"/>
    </location>
</feature>
<comment type="function">
    <text evidence="5">One of the proteins that surrounds the polypeptide exit tunnel on the outside of the subunit.</text>
</comment>
<evidence type="ECO:0000256" key="1">
    <source>
        <dbReference type="ARBA" id="ARBA00010618"/>
    </source>
</evidence>
<dbReference type="InterPro" id="IPR014722">
    <property type="entry name" value="Rib_uL2_dom2"/>
</dbReference>
<keyword evidence="2 5" id="KW-0689">Ribosomal protein</keyword>
<gene>
    <name evidence="5" type="primary">rplX</name>
    <name evidence="7" type="ORF">ATZ36_16405</name>
</gene>
<dbReference type="Proteomes" id="UP000095237">
    <property type="component" value="Unassembled WGS sequence"/>
</dbReference>
<dbReference type="InterPro" id="IPR005824">
    <property type="entry name" value="KOW"/>
</dbReference>
<dbReference type="Pfam" id="PF17136">
    <property type="entry name" value="ribosomal_L24"/>
    <property type="match status" value="1"/>
</dbReference>
<dbReference type="GO" id="GO:0005840">
    <property type="term" value="C:ribosome"/>
    <property type="evidence" value="ECO:0007669"/>
    <property type="project" value="UniProtKB-KW"/>
</dbReference>
<name>A0A1E5IKG6_ENDTX</name>
<accession>A0A1E5IKG6</accession>
<evidence type="ECO:0000259" key="6">
    <source>
        <dbReference type="SMART" id="SM00739"/>
    </source>
</evidence>
<dbReference type="PANTHER" id="PTHR12903">
    <property type="entry name" value="MITOCHONDRIAL RIBOSOMAL PROTEIN L24"/>
    <property type="match status" value="1"/>
</dbReference>
<evidence type="ECO:0000313" key="7">
    <source>
        <dbReference type="EMBL" id="OEG70934.1"/>
    </source>
</evidence>
<dbReference type="EMBL" id="LNVX01000280">
    <property type="protein sequence ID" value="OEG70934.1"/>
    <property type="molecule type" value="Genomic_DNA"/>
</dbReference>
<comment type="similarity">
    <text evidence="1 5">Belongs to the universal ribosomal protein uL24 family.</text>
</comment>
<keyword evidence="5" id="KW-0694">RNA-binding</keyword>
<comment type="function">
    <text evidence="5">One of two assembly initiator proteins, it binds directly to the 5'-end of the 23S rRNA, where it nucleates assembly of the 50S subunit.</text>
</comment>
<keyword evidence="5" id="KW-0699">rRNA-binding</keyword>
<keyword evidence="3 5" id="KW-0687">Ribonucleoprotein</keyword>
<dbReference type="GO" id="GO:0003735">
    <property type="term" value="F:structural constituent of ribosome"/>
    <property type="evidence" value="ECO:0007669"/>
    <property type="project" value="InterPro"/>
</dbReference>
<evidence type="ECO:0000313" key="8">
    <source>
        <dbReference type="Proteomes" id="UP000095237"/>
    </source>
</evidence>
<organism evidence="7 8">
    <name type="scientific">Endomicrobium trichonymphae</name>
    <dbReference type="NCBI Taxonomy" id="1408204"/>
    <lineage>
        <taxon>Bacteria</taxon>
        <taxon>Pseudomonadati</taxon>
        <taxon>Elusimicrobiota</taxon>
        <taxon>Endomicrobiia</taxon>
        <taxon>Endomicrobiales</taxon>
        <taxon>Endomicrobiaceae</taxon>
        <taxon>Candidatus Endomicrobiellum</taxon>
    </lineage>
</organism>
<dbReference type="NCBIfam" id="TIGR01079">
    <property type="entry name" value="rplX_bact"/>
    <property type="match status" value="1"/>
</dbReference>
<reference evidence="7 8" key="1">
    <citation type="submission" date="2015-11" db="EMBL/GenBank/DDBJ databases">
        <title>Evidence for parallel genomic evolution in an endosymbiosis of termite gut flagellates.</title>
        <authorList>
            <person name="Zheng H."/>
        </authorList>
    </citation>
    <scope>NUCLEOTIDE SEQUENCE [LARGE SCALE GENOMIC DNA]</scope>
    <source>
        <strain evidence="7 8">CET450</strain>
    </source>
</reference>
<dbReference type="SUPFAM" id="SSF50104">
    <property type="entry name" value="Translation proteins SH3-like domain"/>
    <property type="match status" value="1"/>
</dbReference>
<dbReference type="HAMAP" id="MF_01326_B">
    <property type="entry name" value="Ribosomal_uL24_B"/>
    <property type="match status" value="1"/>
</dbReference>
<evidence type="ECO:0000256" key="4">
    <source>
        <dbReference type="ARBA" id="ARBA00035206"/>
    </source>
</evidence>
<keyword evidence="8" id="KW-1185">Reference proteome</keyword>
<dbReference type="GO" id="GO:1990904">
    <property type="term" value="C:ribonucleoprotein complex"/>
    <property type="evidence" value="ECO:0007669"/>
    <property type="project" value="UniProtKB-KW"/>
</dbReference>
<dbReference type="AlphaFoldDB" id="A0A1E5IKG6"/>
<dbReference type="InterPro" id="IPR003256">
    <property type="entry name" value="Ribosomal_uL24"/>
</dbReference>
<dbReference type="GO" id="GO:0006412">
    <property type="term" value="P:translation"/>
    <property type="evidence" value="ECO:0007669"/>
    <property type="project" value="UniProtKB-UniRule"/>
</dbReference>
<evidence type="ECO:0000256" key="3">
    <source>
        <dbReference type="ARBA" id="ARBA00023274"/>
    </source>
</evidence>
<proteinExistence type="inferred from homology"/>
<dbReference type="CDD" id="cd06089">
    <property type="entry name" value="KOW_RPL26"/>
    <property type="match status" value="1"/>
</dbReference>
<sequence>MLNIKKKDKVSILSGKDKGKKGEVISISPDKGKVIVAKINVVKRHIKPTHRDPGGINRKESPIAISKVMLICPKCDQVSRPKFDKLSDGKKIRICRRCGEMII</sequence>
<dbReference type="InterPro" id="IPR041988">
    <property type="entry name" value="Ribosomal_uL24_KOW"/>
</dbReference>
<dbReference type="Pfam" id="PF00467">
    <property type="entry name" value="KOW"/>
    <property type="match status" value="1"/>
</dbReference>
<dbReference type="InterPro" id="IPR057264">
    <property type="entry name" value="Ribosomal_uL24_C"/>
</dbReference>
<dbReference type="SMART" id="SM00739">
    <property type="entry name" value="KOW"/>
    <property type="match status" value="1"/>
</dbReference>
<comment type="subunit">
    <text evidence="5">Part of the 50S ribosomal subunit.</text>
</comment>
<evidence type="ECO:0000256" key="2">
    <source>
        <dbReference type="ARBA" id="ARBA00022980"/>
    </source>
</evidence>
<dbReference type="InterPro" id="IPR008991">
    <property type="entry name" value="Translation_prot_SH3-like_sf"/>
</dbReference>
<dbReference type="Gene3D" id="2.30.30.30">
    <property type="match status" value="1"/>
</dbReference>